<reference evidence="2 3" key="1">
    <citation type="submission" date="2015-04" db="EMBL/GenBank/DDBJ databases">
        <title>Draft Genome Sequence of the Novel Agar-Digesting Marine Bacterium Q1.</title>
        <authorList>
            <person name="Li Y."/>
            <person name="Li D."/>
            <person name="Chen G."/>
            <person name="Du Z."/>
        </authorList>
    </citation>
    <scope>NUCLEOTIDE SEQUENCE [LARGE SCALE GENOMIC DNA]</scope>
    <source>
        <strain evidence="2 3">Q1</strain>
    </source>
</reference>
<keyword evidence="3" id="KW-1185">Reference proteome</keyword>
<dbReference type="InterPro" id="IPR021457">
    <property type="entry name" value="DUF3108"/>
</dbReference>
<evidence type="ECO:0000256" key="1">
    <source>
        <dbReference type="SAM" id="SignalP"/>
    </source>
</evidence>
<evidence type="ECO:0008006" key="4">
    <source>
        <dbReference type="Google" id="ProtNLM"/>
    </source>
</evidence>
<dbReference type="Proteomes" id="UP000037600">
    <property type="component" value="Unassembled WGS sequence"/>
</dbReference>
<accession>A0A0J8GUC3</accession>
<dbReference type="OrthoDB" id="6007799at2"/>
<keyword evidence="1" id="KW-0732">Signal</keyword>
<gene>
    <name evidence="2" type="ORF">XM47_03855</name>
</gene>
<feature type="chain" id="PRO_5005298760" description="DUF3108 domain-containing protein" evidence="1">
    <location>
        <begin position="27"/>
        <end position="248"/>
    </location>
</feature>
<proteinExistence type="predicted"/>
<sequence>MLNKISALISTGLVFLNMAVIANSHAITPTPLTPFNAQYEISKGRLTLGTAKSQLSQIGENSYTLSYFSNLSLLILSDRRRETSELVIKDGQIQTKRYLFKREGTGSDKSTQLEFKNSEVIDIETDKPLELDNTIAWFDEISYQLQLKLDLTNQVTPLKYYLVNHKKQDKLYEFEIVGEEQIKVPAGTFNTIKIVRVRDEGSSRKTETWLAPEYGYMMIRIRQEKDGSEQLDAQLEKFVFNQISPKAN</sequence>
<feature type="signal peptide" evidence="1">
    <location>
        <begin position="1"/>
        <end position="26"/>
    </location>
</feature>
<organism evidence="2 3">
    <name type="scientific">Catenovulum maritimum</name>
    <dbReference type="NCBI Taxonomy" id="1513271"/>
    <lineage>
        <taxon>Bacteria</taxon>
        <taxon>Pseudomonadati</taxon>
        <taxon>Pseudomonadota</taxon>
        <taxon>Gammaproteobacteria</taxon>
        <taxon>Alteromonadales</taxon>
        <taxon>Alteromonadaceae</taxon>
        <taxon>Catenovulum</taxon>
    </lineage>
</organism>
<comment type="caution">
    <text evidence="2">The sequence shown here is derived from an EMBL/GenBank/DDBJ whole genome shotgun (WGS) entry which is preliminary data.</text>
</comment>
<protein>
    <recommendedName>
        <fullName evidence="4">DUF3108 domain-containing protein</fullName>
    </recommendedName>
</protein>
<dbReference type="AlphaFoldDB" id="A0A0J8GUC3"/>
<dbReference type="EMBL" id="LAZL01000004">
    <property type="protein sequence ID" value="KMT66375.1"/>
    <property type="molecule type" value="Genomic_DNA"/>
</dbReference>
<dbReference type="RefSeq" id="WP_048689886.1">
    <property type="nucleotide sequence ID" value="NZ_KQ130483.1"/>
</dbReference>
<evidence type="ECO:0000313" key="2">
    <source>
        <dbReference type="EMBL" id="KMT66375.1"/>
    </source>
</evidence>
<name>A0A0J8GUC3_9ALTE</name>
<dbReference type="Pfam" id="PF11306">
    <property type="entry name" value="DUF3108"/>
    <property type="match status" value="1"/>
</dbReference>
<dbReference type="Gene3D" id="2.40.360.20">
    <property type="match status" value="1"/>
</dbReference>
<dbReference type="STRING" id="1513271.XM47_03855"/>
<evidence type="ECO:0000313" key="3">
    <source>
        <dbReference type="Proteomes" id="UP000037600"/>
    </source>
</evidence>